<dbReference type="PANTHER" id="PTHR11132">
    <property type="entry name" value="SOLUTE CARRIER FAMILY 35"/>
    <property type="match status" value="1"/>
</dbReference>
<comment type="caution">
    <text evidence="9">The sequence shown here is derived from an EMBL/GenBank/DDBJ whole genome shotgun (WGS) entry which is preliminary data.</text>
</comment>
<proteinExistence type="predicted"/>
<feature type="region of interest" description="Disordered" evidence="5">
    <location>
        <begin position="731"/>
        <end position="758"/>
    </location>
</feature>
<protein>
    <recommendedName>
        <fullName evidence="8">Sugar phosphate transporter domain-containing protein</fullName>
    </recommendedName>
</protein>
<dbReference type="EMBL" id="CAXAMN010026951">
    <property type="protein sequence ID" value="CAK9107185.1"/>
    <property type="molecule type" value="Genomic_DNA"/>
</dbReference>
<evidence type="ECO:0000313" key="10">
    <source>
        <dbReference type="Proteomes" id="UP001642484"/>
    </source>
</evidence>
<evidence type="ECO:0000256" key="5">
    <source>
        <dbReference type="SAM" id="MobiDB-lite"/>
    </source>
</evidence>
<evidence type="ECO:0000256" key="3">
    <source>
        <dbReference type="ARBA" id="ARBA00022989"/>
    </source>
</evidence>
<evidence type="ECO:0000313" key="9">
    <source>
        <dbReference type="EMBL" id="CAK9107185.1"/>
    </source>
</evidence>
<sequence>MEMWANSGLWPKSSAGHPYRKCKRMLLLLLLFQAVAAFHDHSEVSPKQTLVVNHAGQLLPQATAMPRPPASAMPAGHEALGRLVRPKDALSEESERSQLRRLSFMALGGAMLLGYLGFVAKSNDSTKSEDQSLLSAWPEAVPWMLLSMTLSIFNKWIFLPAGGNFPFPMTVSCSHMLSTSMVLHLLRLWKPQLFPGLRGLNWRAALPVVLLVGSLLAISVVLSNSAAVLLSVAFVNMLKGGNPVVALLLGLTLGTSSCNWRMLCPVLVIMFGAVATVRGELSLSYLGLALLVTAIVVEQFRLVLFKSMKSESGLSLDPLSALSLFAPVAFAFTAVAAACERQTPMAIDRVQGCALALNALVAVTLNIAYSRLLPLSSAKGWSTCSPLHAFVMYQPRKVASPVTFTVFGTAKDVTTAGLSLDMVGGTITPLQLCGYATTLFHVREALAKLKAVPERRYAGGGRERVELFGALWGSLAHSAGTDPNHVLQVEQYPRDRLLSLRRYDPTSVSELAISLIAAPTRSKKSAKPEIQEPAPAQAAKGAVEAPLSYGQVETGLSGLPGYPRGLLPEWEAPPTGAPPGFAFDAPPSRPVEAFEDDGFWEESLHLSAYAGPVLGIAGGLVSPVPPALHDPRSAPASLWPGVGAPGLDWPVTAEPVREAPPLEPPPPPESAPGGLELEEKPEAVPEATAGGTNNRWRRNRQNPLPAESLPGWGAGSCGVVWSCVVPEVPGGSTRSWLAEGAGISRSTPYPSFSSRKFD</sequence>
<feature type="compositionally biased region" description="Polar residues" evidence="5">
    <location>
        <begin position="744"/>
        <end position="758"/>
    </location>
</feature>
<feature type="chain" id="PRO_5045550833" description="Sugar phosphate transporter domain-containing protein" evidence="7">
    <location>
        <begin position="38"/>
        <end position="758"/>
    </location>
</feature>
<keyword evidence="3 6" id="KW-1133">Transmembrane helix</keyword>
<comment type="subcellular location">
    <subcellularLocation>
        <location evidence="1">Membrane</location>
        <topology evidence="1">Multi-pass membrane protein</topology>
    </subcellularLocation>
</comment>
<feature type="region of interest" description="Disordered" evidence="5">
    <location>
        <begin position="567"/>
        <end position="588"/>
    </location>
</feature>
<feature type="domain" description="Sugar phosphate transporter" evidence="8">
    <location>
        <begin position="142"/>
        <end position="441"/>
    </location>
</feature>
<feature type="transmembrane region" description="Helical" evidence="6">
    <location>
        <begin position="140"/>
        <end position="159"/>
    </location>
</feature>
<feature type="transmembrane region" description="Helical" evidence="6">
    <location>
        <begin position="283"/>
        <end position="304"/>
    </location>
</feature>
<dbReference type="Pfam" id="PF03151">
    <property type="entry name" value="TPT"/>
    <property type="match status" value="1"/>
</dbReference>
<keyword evidence="4 6" id="KW-0472">Membrane</keyword>
<feature type="transmembrane region" description="Helical" evidence="6">
    <location>
        <begin position="102"/>
        <end position="120"/>
    </location>
</feature>
<feature type="compositionally biased region" description="Pro residues" evidence="5">
    <location>
        <begin position="661"/>
        <end position="670"/>
    </location>
</feature>
<feature type="compositionally biased region" description="Low complexity" evidence="5">
    <location>
        <begin position="572"/>
        <end position="586"/>
    </location>
</feature>
<evidence type="ECO:0000256" key="2">
    <source>
        <dbReference type="ARBA" id="ARBA00022692"/>
    </source>
</evidence>
<name>A0ABP0S497_9DINO</name>
<feature type="transmembrane region" description="Helical" evidence="6">
    <location>
        <begin position="349"/>
        <end position="369"/>
    </location>
</feature>
<keyword evidence="2 6" id="KW-0812">Transmembrane</keyword>
<feature type="region of interest" description="Disordered" evidence="5">
    <location>
        <begin position="649"/>
        <end position="702"/>
    </location>
</feature>
<reference evidence="9 10" key="1">
    <citation type="submission" date="2024-02" db="EMBL/GenBank/DDBJ databases">
        <authorList>
            <person name="Chen Y."/>
            <person name="Shah S."/>
            <person name="Dougan E. K."/>
            <person name="Thang M."/>
            <person name="Chan C."/>
        </authorList>
    </citation>
    <scope>NUCLEOTIDE SEQUENCE [LARGE SCALE GENOMIC DNA]</scope>
</reference>
<gene>
    <name evidence="9" type="ORF">CCMP2556_LOCUS50050</name>
</gene>
<keyword evidence="10" id="KW-1185">Reference proteome</keyword>
<evidence type="ECO:0000256" key="1">
    <source>
        <dbReference type="ARBA" id="ARBA00004141"/>
    </source>
</evidence>
<evidence type="ECO:0000259" key="8">
    <source>
        <dbReference type="Pfam" id="PF03151"/>
    </source>
</evidence>
<feature type="signal peptide" evidence="7">
    <location>
        <begin position="1"/>
        <end position="37"/>
    </location>
</feature>
<feature type="transmembrane region" description="Helical" evidence="6">
    <location>
        <begin position="316"/>
        <end position="337"/>
    </location>
</feature>
<keyword evidence="7" id="KW-0732">Signal</keyword>
<organism evidence="9 10">
    <name type="scientific">Durusdinium trenchii</name>
    <dbReference type="NCBI Taxonomy" id="1381693"/>
    <lineage>
        <taxon>Eukaryota</taxon>
        <taxon>Sar</taxon>
        <taxon>Alveolata</taxon>
        <taxon>Dinophyceae</taxon>
        <taxon>Suessiales</taxon>
        <taxon>Symbiodiniaceae</taxon>
        <taxon>Durusdinium</taxon>
    </lineage>
</organism>
<accession>A0ABP0S497</accession>
<evidence type="ECO:0000256" key="7">
    <source>
        <dbReference type="SAM" id="SignalP"/>
    </source>
</evidence>
<dbReference type="InterPro" id="IPR050186">
    <property type="entry name" value="TPT_transporter"/>
</dbReference>
<evidence type="ECO:0000256" key="4">
    <source>
        <dbReference type="ARBA" id="ARBA00023136"/>
    </source>
</evidence>
<feature type="transmembrane region" description="Helical" evidence="6">
    <location>
        <begin position="200"/>
        <end position="222"/>
    </location>
</feature>
<dbReference type="Proteomes" id="UP001642484">
    <property type="component" value="Unassembled WGS sequence"/>
</dbReference>
<evidence type="ECO:0000256" key="6">
    <source>
        <dbReference type="SAM" id="Phobius"/>
    </source>
</evidence>
<dbReference type="InterPro" id="IPR004853">
    <property type="entry name" value="Sugar_P_trans_dom"/>
</dbReference>